<gene>
    <name evidence="2" type="ORF">CHLNCDRAFT_142519</name>
</gene>
<protein>
    <recommendedName>
        <fullName evidence="4">Tyrosine-protein kinase ephrin type A/B receptor-like domain-containing protein</fullName>
    </recommendedName>
</protein>
<accession>E1ZTT9</accession>
<organism evidence="3">
    <name type="scientific">Chlorella variabilis</name>
    <name type="common">Green alga</name>
    <dbReference type="NCBI Taxonomy" id="554065"/>
    <lineage>
        <taxon>Eukaryota</taxon>
        <taxon>Viridiplantae</taxon>
        <taxon>Chlorophyta</taxon>
        <taxon>core chlorophytes</taxon>
        <taxon>Trebouxiophyceae</taxon>
        <taxon>Chlorellales</taxon>
        <taxon>Chlorellaceae</taxon>
        <taxon>Chlorella clade</taxon>
        <taxon>Chlorella</taxon>
    </lineage>
</organism>
<evidence type="ECO:0000256" key="1">
    <source>
        <dbReference type="SAM" id="MobiDB-lite"/>
    </source>
</evidence>
<dbReference type="GeneID" id="17350198"/>
<reference evidence="2 3" key="1">
    <citation type="journal article" date="2010" name="Plant Cell">
        <title>The Chlorella variabilis NC64A genome reveals adaptation to photosymbiosis, coevolution with viruses, and cryptic sex.</title>
        <authorList>
            <person name="Blanc G."/>
            <person name="Duncan G."/>
            <person name="Agarkova I."/>
            <person name="Borodovsky M."/>
            <person name="Gurnon J."/>
            <person name="Kuo A."/>
            <person name="Lindquist E."/>
            <person name="Lucas S."/>
            <person name="Pangilinan J."/>
            <person name="Polle J."/>
            <person name="Salamov A."/>
            <person name="Terry A."/>
            <person name="Yamada T."/>
            <person name="Dunigan D.D."/>
            <person name="Grigoriev I.V."/>
            <person name="Claverie J.M."/>
            <person name="Van Etten J.L."/>
        </authorList>
    </citation>
    <scope>NUCLEOTIDE SEQUENCE [LARGE SCALE GENOMIC DNA]</scope>
    <source>
        <strain evidence="2 3">NC64A</strain>
    </source>
</reference>
<dbReference type="Gene3D" id="2.10.50.10">
    <property type="entry name" value="Tumor Necrosis Factor Receptor, subunit A, domain 2"/>
    <property type="match status" value="1"/>
</dbReference>
<sequence length="93" mass="9050">MGEFASCPAGYETRLEGAGAAECSPCAAGFFATAPNTPFCAKCEPGTFANSTATGLGGTAFGPKLAAAAAAVPGGQRGGGGTLRRPRAAELRP</sequence>
<evidence type="ECO:0000313" key="2">
    <source>
        <dbReference type="EMBL" id="EFN50769.1"/>
    </source>
</evidence>
<feature type="region of interest" description="Disordered" evidence="1">
    <location>
        <begin position="72"/>
        <end position="93"/>
    </location>
</feature>
<dbReference type="Proteomes" id="UP000008141">
    <property type="component" value="Unassembled WGS sequence"/>
</dbReference>
<evidence type="ECO:0000313" key="3">
    <source>
        <dbReference type="Proteomes" id="UP000008141"/>
    </source>
</evidence>
<proteinExistence type="predicted"/>
<dbReference type="InParanoid" id="E1ZTT9"/>
<dbReference type="KEGG" id="cvr:CHLNCDRAFT_142519"/>
<name>E1ZTT9_CHLVA</name>
<evidence type="ECO:0008006" key="4">
    <source>
        <dbReference type="Google" id="ProtNLM"/>
    </source>
</evidence>
<keyword evidence="3" id="KW-1185">Reference proteome</keyword>
<dbReference type="EMBL" id="GL433874">
    <property type="protein sequence ID" value="EFN50769.1"/>
    <property type="molecule type" value="Genomic_DNA"/>
</dbReference>
<dbReference type="AlphaFoldDB" id="E1ZTT9"/>
<dbReference type="RefSeq" id="XP_005842881.1">
    <property type="nucleotide sequence ID" value="XM_005842819.1"/>
</dbReference>